<dbReference type="CDD" id="cd01389">
    <property type="entry name" value="HMG-box_ROX1-like"/>
    <property type="match status" value="1"/>
</dbReference>
<dbReference type="GO" id="GO:0000981">
    <property type="term" value="F:DNA-binding transcription factor activity, RNA polymerase II-specific"/>
    <property type="evidence" value="ECO:0007669"/>
    <property type="project" value="TreeGrafter"/>
</dbReference>
<evidence type="ECO:0000256" key="1">
    <source>
        <dbReference type="ARBA" id="ARBA00023125"/>
    </source>
</evidence>
<dbReference type="RefSeq" id="XP_066801949.1">
    <property type="nucleotide sequence ID" value="XM_066947535.1"/>
</dbReference>
<feature type="region of interest" description="Disordered" evidence="4">
    <location>
        <begin position="260"/>
        <end position="292"/>
    </location>
</feature>
<feature type="region of interest" description="Disordered" evidence="4">
    <location>
        <begin position="458"/>
        <end position="505"/>
    </location>
</feature>
<evidence type="ECO:0000313" key="7">
    <source>
        <dbReference type="Proteomes" id="UP001388673"/>
    </source>
</evidence>
<dbReference type="InterPro" id="IPR036910">
    <property type="entry name" value="HMG_box_dom_sf"/>
</dbReference>
<dbReference type="PROSITE" id="PS50118">
    <property type="entry name" value="HMG_BOX_2"/>
    <property type="match status" value="1"/>
</dbReference>
<dbReference type="GO" id="GO:0000978">
    <property type="term" value="F:RNA polymerase II cis-regulatory region sequence-specific DNA binding"/>
    <property type="evidence" value="ECO:0007669"/>
    <property type="project" value="TreeGrafter"/>
</dbReference>
<keyword evidence="2 3" id="KW-0539">Nucleus</keyword>
<dbReference type="Proteomes" id="UP001388673">
    <property type="component" value="Unassembled WGS sequence"/>
</dbReference>
<dbReference type="Pfam" id="PF00505">
    <property type="entry name" value="HMG_box"/>
    <property type="match status" value="1"/>
</dbReference>
<dbReference type="InterPro" id="IPR051356">
    <property type="entry name" value="SOX/SOX-like_TF"/>
</dbReference>
<evidence type="ECO:0000256" key="4">
    <source>
        <dbReference type="SAM" id="MobiDB-lite"/>
    </source>
</evidence>
<dbReference type="PANTHER" id="PTHR45789">
    <property type="entry name" value="FI18025P1"/>
    <property type="match status" value="1"/>
</dbReference>
<keyword evidence="7" id="KW-1185">Reference proteome</keyword>
<organism evidence="6 7">
    <name type="scientific">Kwoniella newhampshirensis</name>
    <dbReference type="NCBI Taxonomy" id="1651941"/>
    <lineage>
        <taxon>Eukaryota</taxon>
        <taxon>Fungi</taxon>
        <taxon>Dikarya</taxon>
        <taxon>Basidiomycota</taxon>
        <taxon>Agaricomycotina</taxon>
        <taxon>Tremellomycetes</taxon>
        <taxon>Tremellales</taxon>
        <taxon>Cryptococcaceae</taxon>
        <taxon>Kwoniella</taxon>
    </lineage>
</organism>
<dbReference type="SMART" id="SM00398">
    <property type="entry name" value="HMG"/>
    <property type="match status" value="1"/>
</dbReference>
<feature type="region of interest" description="Disordered" evidence="4">
    <location>
        <begin position="312"/>
        <end position="344"/>
    </location>
</feature>
<comment type="caution">
    <text evidence="6">The sequence shown here is derived from an EMBL/GenBank/DDBJ whole genome shotgun (WGS) entry which is preliminary data.</text>
</comment>
<feature type="compositionally biased region" description="Low complexity" evidence="4">
    <location>
        <begin position="277"/>
        <end position="292"/>
    </location>
</feature>
<keyword evidence="1 3" id="KW-0238">DNA-binding</keyword>
<sequence>MPILIEPRLTIRSSTHSRTLIVLPIKRSASTHPPDAVSNTSHHSIVLAGVARTDIDFPAKSRGTPSGSPPFAIQIQNVQEEKEGVSNPSSFPATQGMVTSSEKLAVPTLIENVRPRNDDILIHSDDTNHEVDNGLTTETRAQIQAGVEPTFGLQNKIVTEHNDIQNDVHVQIQDQDHAHAQAHLDPTLRDESFATQSPTQDQEFDPTTARPRFRPDEDSPWPDLPSFIDDLPHTHVGQTKTEIQSQSRGRGIDARTPWQLQTSFPDHGQGQGAGNDSLPPSSTSESPAAAGSPWTYEVSMTDLGSGIGTPGNGMSAASSESGYEPCEGVPGPKKKSHARKQPEGHIKRARNKFILFRKYITDSNLIPPSVEQKHQNISVVAAKMWKEAPPEVRARFEEQARIEKEEHQRKYPGYRYQPAFRRTNIIRRRVRKDPAEDEKVDAVAEALIKGKAGGELEQEVKDQLVKSDASESEAESSRGGSRRSRRRGDTGELSKGAIRAQRAQARAKQMRQNLLGSNLLSMSLYNAAYSRMAAAQQSHYPHHQGGGRTHPGMQYAMDQSCLPLGYGIDGQPLPPVHTGSNADYAADQDIYSLGAGNNGVQSGIMPVRGHENEIYRLPPIHGMMSGAGIADSGNGYDWPAQNQDQGMEYWDFPQSIPAIPPQQDYVANQGIQEDYYAQPYGFDNGVGGGVHDVGTEGDMGMGMGMGMGMEMEMGMGMGMEYRLPPLLETSRDADGMGSNSESDLRRPGDLIANEYTREISNNDGNQDQGVSMGSGEGEDDARLREWLKDGQQTPSGHVHFNERLFDGALGSADLGLGLGLGMGMGAGTGAQERREEGDDALGMFGEAMEQAGGIGEW</sequence>
<dbReference type="AlphaFoldDB" id="A0AAW0YXB1"/>
<evidence type="ECO:0000256" key="3">
    <source>
        <dbReference type="PROSITE-ProRule" id="PRU00267"/>
    </source>
</evidence>
<feature type="region of interest" description="Disordered" evidence="4">
    <location>
        <begin position="757"/>
        <end position="778"/>
    </location>
</feature>
<dbReference type="InterPro" id="IPR009071">
    <property type="entry name" value="HMG_box_dom"/>
</dbReference>
<dbReference type="PANTHER" id="PTHR45789:SF2">
    <property type="entry name" value="FI18025P1"/>
    <property type="match status" value="1"/>
</dbReference>
<name>A0AAW0YXB1_9TREE</name>
<feature type="compositionally biased region" description="Basic and acidic residues" evidence="4">
    <location>
        <begin position="458"/>
        <end position="469"/>
    </location>
</feature>
<feature type="region of interest" description="Disordered" evidence="4">
    <location>
        <begin position="193"/>
        <end position="233"/>
    </location>
</feature>
<feature type="DNA-binding region" description="HMG box" evidence="3">
    <location>
        <begin position="346"/>
        <end position="415"/>
    </location>
</feature>
<evidence type="ECO:0000259" key="5">
    <source>
        <dbReference type="PROSITE" id="PS50118"/>
    </source>
</evidence>
<dbReference type="SUPFAM" id="SSF47095">
    <property type="entry name" value="HMG-box"/>
    <property type="match status" value="1"/>
</dbReference>
<gene>
    <name evidence="6" type="ORF">IAR55_004436</name>
</gene>
<evidence type="ECO:0000313" key="6">
    <source>
        <dbReference type="EMBL" id="KAK8850518.1"/>
    </source>
</evidence>
<reference evidence="6 7" key="1">
    <citation type="journal article" date="2024" name="bioRxiv">
        <title>Comparative genomics of Cryptococcus and Kwoniella reveals pathogenesis evolution and contrasting karyotype dynamics via intercentromeric recombination or chromosome fusion.</title>
        <authorList>
            <person name="Coelho M.A."/>
            <person name="David-Palma M."/>
            <person name="Shea T."/>
            <person name="Bowers K."/>
            <person name="McGinley-Smith S."/>
            <person name="Mohammad A.W."/>
            <person name="Gnirke A."/>
            <person name="Yurkov A.M."/>
            <person name="Nowrousian M."/>
            <person name="Sun S."/>
            <person name="Cuomo C.A."/>
            <person name="Heitman J."/>
        </authorList>
    </citation>
    <scope>NUCLEOTIDE SEQUENCE [LARGE SCALE GENOMIC DNA]</scope>
    <source>
        <strain evidence="6 7">CBS 13917</strain>
    </source>
</reference>
<protein>
    <recommendedName>
        <fullName evidence="5">HMG box domain-containing protein</fullName>
    </recommendedName>
</protein>
<dbReference type="GO" id="GO:0005634">
    <property type="term" value="C:nucleus"/>
    <property type="evidence" value="ECO:0007669"/>
    <property type="project" value="UniProtKB-UniRule"/>
</dbReference>
<feature type="compositionally biased region" description="Polar residues" evidence="4">
    <location>
        <begin position="758"/>
        <end position="771"/>
    </location>
</feature>
<dbReference type="Gene3D" id="1.10.30.10">
    <property type="entry name" value="High mobility group box domain"/>
    <property type="match status" value="1"/>
</dbReference>
<evidence type="ECO:0000256" key="2">
    <source>
        <dbReference type="ARBA" id="ARBA00023242"/>
    </source>
</evidence>
<proteinExistence type="predicted"/>
<dbReference type="GeneID" id="92181694"/>
<dbReference type="KEGG" id="kne:92181694"/>
<feature type="domain" description="HMG box" evidence="5">
    <location>
        <begin position="346"/>
        <end position="415"/>
    </location>
</feature>
<dbReference type="EMBL" id="JBCAWK010000008">
    <property type="protein sequence ID" value="KAK8850518.1"/>
    <property type="molecule type" value="Genomic_DNA"/>
</dbReference>
<accession>A0AAW0YXB1</accession>